<keyword evidence="2" id="KW-1185">Reference proteome</keyword>
<dbReference type="HOGENOM" id="CLU_1868747_0_0_1"/>
<dbReference type="InParanoid" id="M1CYQ3"/>
<dbReference type="PaxDb" id="4113-PGSC0003DMT400077655"/>
<organism evidence="1 2">
    <name type="scientific">Solanum tuberosum</name>
    <name type="common">Potato</name>
    <dbReference type="NCBI Taxonomy" id="4113"/>
    <lineage>
        <taxon>Eukaryota</taxon>
        <taxon>Viridiplantae</taxon>
        <taxon>Streptophyta</taxon>
        <taxon>Embryophyta</taxon>
        <taxon>Tracheophyta</taxon>
        <taxon>Spermatophyta</taxon>
        <taxon>Magnoliopsida</taxon>
        <taxon>eudicotyledons</taxon>
        <taxon>Gunneridae</taxon>
        <taxon>Pentapetalae</taxon>
        <taxon>asterids</taxon>
        <taxon>lamiids</taxon>
        <taxon>Solanales</taxon>
        <taxon>Solanaceae</taxon>
        <taxon>Solanoideae</taxon>
        <taxon>Solaneae</taxon>
        <taxon>Solanum</taxon>
    </lineage>
</organism>
<reference evidence="1" key="2">
    <citation type="submission" date="2015-06" db="UniProtKB">
        <authorList>
            <consortium name="EnsemblPlants"/>
        </authorList>
    </citation>
    <scope>IDENTIFICATION</scope>
    <source>
        <strain evidence="1">DM1-3 516 R44</strain>
    </source>
</reference>
<accession>M1CYQ3</accession>
<dbReference type="Gramene" id="PGSC0003DMT400077655">
    <property type="protein sequence ID" value="PGSC0003DMT400077655"/>
    <property type="gene ID" value="PGSC0003DMG400030216"/>
</dbReference>
<dbReference type="Proteomes" id="UP000011115">
    <property type="component" value="Unassembled WGS sequence"/>
</dbReference>
<evidence type="ECO:0000313" key="2">
    <source>
        <dbReference type="Proteomes" id="UP000011115"/>
    </source>
</evidence>
<name>M1CYQ3_SOLTU</name>
<evidence type="ECO:0000313" key="1">
    <source>
        <dbReference type="EnsemblPlants" id="PGSC0003DMT400077655"/>
    </source>
</evidence>
<dbReference type="EnsemblPlants" id="PGSC0003DMT400077655">
    <property type="protein sequence ID" value="PGSC0003DMT400077655"/>
    <property type="gene ID" value="PGSC0003DMG400030216"/>
</dbReference>
<protein>
    <submittedName>
        <fullName evidence="1">Uncharacterized protein</fullName>
    </submittedName>
</protein>
<proteinExistence type="predicted"/>
<reference evidence="2" key="1">
    <citation type="journal article" date="2011" name="Nature">
        <title>Genome sequence and analysis of the tuber crop potato.</title>
        <authorList>
            <consortium name="The Potato Genome Sequencing Consortium"/>
        </authorList>
    </citation>
    <scope>NUCLEOTIDE SEQUENCE [LARGE SCALE GENOMIC DNA]</scope>
    <source>
        <strain evidence="2">cv. DM1-3 516 R44</strain>
    </source>
</reference>
<sequence>MHGYCKKLTIVWSSYAQKSEETSKKVLKTPRTSSHAFLRFHNANLRQSILRLVESAGVAPSGATPFLLSVHTPQAAFAVVSDLGLLVREFVETKGLGHCIRRPYDVFTMVKEADPSYLQVRCRIRRFKEGRTLVFTN</sequence>
<dbReference type="AlphaFoldDB" id="M1CYQ3"/>